<dbReference type="SUPFAM" id="SSF56672">
    <property type="entry name" value="DNA/RNA polymerases"/>
    <property type="match status" value="1"/>
</dbReference>
<keyword evidence="3" id="KW-0548">Nucleotidyltransferase</keyword>
<evidence type="ECO:0000313" key="12">
    <source>
        <dbReference type="Proteomes" id="UP000064939"/>
    </source>
</evidence>
<dbReference type="NCBIfam" id="NF038233">
    <property type="entry name" value="retron_St85_RT"/>
    <property type="match status" value="1"/>
</dbReference>
<dbReference type="InterPro" id="IPR043502">
    <property type="entry name" value="DNA/RNA_pol_sf"/>
</dbReference>
<evidence type="ECO:0000256" key="4">
    <source>
        <dbReference type="ARBA" id="ARBA00022723"/>
    </source>
</evidence>
<dbReference type="PANTHER" id="PTHR34047">
    <property type="entry name" value="NUCLEAR INTRON MATURASE 1, MITOCHONDRIAL-RELATED"/>
    <property type="match status" value="1"/>
</dbReference>
<keyword evidence="2" id="KW-0808">Transferase</keyword>
<evidence type="ECO:0000259" key="10">
    <source>
        <dbReference type="PROSITE" id="PS50878"/>
    </source>
</evidence>
<dbReference type="GO" id="GO:0003723">
    <property type="term" value="F:RNA binding"/>
    <property type="evidence" value="ECO:0007669"/>
    <property type="project" value="InterPro"/>
</dbReference>
<evidence type="ECO:0000256" key="9">
    <source>
        <dbReference type="ARBA" id="ARBA00048173"/>
    </source>
</evidence>
<keyword evidence="7" id="KW-0051">Antiviral defense</keyword>
<proteinExistence type="inferred from homology"/>
<dbReference type="InterPro" id="IPR000123">
    <property type="entry name" value="Reverse_transcriptase_msDNA"/>
</dbReference>
<dbReference type="InterPro" id="IPR051083">
    <property type="entry name" value="GrpII_Intron_Splice-Mob/Def"/>
</dbReference>
<comment type="similarity">
    <text evidence="8">Belongs to the bacterial reverse transcriptase family.</text>
</comment>
<evidence type="ECO:0000256" key="2">
    <source>
        <dbReference type="ARBA" id="ARBA00022679"/>
    </source>
</evidence>
<evidence type="ECO:0000256" key="5">
    <source>
        <dbReference type="ARBA" id="ARBA00022842"/>
    </source>
</evidence>
<keyword evidence="12" id="KW-1185">Reference proteome</keyword>
<dbReference type="PRINTS" id="PR00866">
    <property type="entry name" value="RNADNAPOLMS"/>
</dbReference>
<evidence type="ECO:0000313" key="11">
    <source>
        <dbReference type="EMBL" id="ALH96758.1"/>
    </source>
</evidence>
<accession>A0A0N9W617</accession>
<dbReference type="InterPro" id="IPR000477">
    <property type="entry name" value="RT_dom"/>
</dbReference>
<feature type="domain" description="Reverse transcriptase" evidence="10">
    <location>
        <begin position="15"/>
        <end position="239"/>
    </location>
</feature>
<evidence type="ECO:0000256" key="7">
    <source>
        <dbReference type="ARBA" id="ARBA00023118"/>
    </source>
</evidence>
<evidence type="ECO:0000256" key="6">
    <source>
        <dbReference type="ARBA" id="ARBA00022918"/>
    </source>
</evidence>
<keyword evidence="4" id="KW-0479">Metal-binding</keyword>
<keyword evidence="5" id="KW-0460">Magnesium</keyword>
<dbReference type="Proteomes" id="UP000064939">
    <property type="component" value="Chromosome"/>
</dbReference>
<dbReference type="GO" id="GO:0051607">
    <property type="term" value="P:defense response to virus"/>
    <property type="evidence" value="ECO:0007669"/>
    <property type="project" value="UniProtKB-KW"/>
</dbReference>
<dbReference type="AlphaFoldDB" id="A0A0N9W617"/>
<dbReference type="Pfam" id="PF00078">
    <property type="entry name" value="RVT_1"/>
    <property type="match status" value="1"/>
</dbReference>
<name>A0A0N9W617_9GAMM</name>
<dbReference type="PROSITE" id="PS50878">
    <property type="entry name" value="RT_POL"/>
    <property type="match status" value="1"/>
</dbReference>
<keyword evidence="6" id="KW-0695">RNA-directed DNA polymerase</keyword>
<reference evidence="11 12" key="1">
    <citation type="journal article" date="2015" name="Int. J. Syst. Evol. Microbiol.">
        <title>Acinetobacter equi sp. nov. isolated from horse faeces.</title>
        <authorList>
            <person name="Poppel M.T."/>
            <person name="Skiebe E."/>
            <person name="Laue M."/>
            <person name="Bergmann H."/>
            <person name="Ebersberger I."/>
            <person name="Garn T."/>
            <person name="Fruth A."/>
            <person name="Baumgardt S."/>
            <person name="Busse H.J."/>
            <person name="Wilharm G."/>
        </authorList>
    </citation>
    <scope>NUCLEOTIDE SEQUENCE [LARGE SCALE GENOMIC DNA]</scope>
    <source>
        <strain evidence="11 12">114</strain>
    </source>
</reference>
<dbReference type="EC" id="2.7.7.49" evidence="1"/>
<dbReference type="PANTHER" id="PTHR34047:SF7">
    <property type="entry name" value="RNA-DIRECTED DNA POLYMERASE"/>
    <property type="match status" value="1"/>
</dbReference>
<gene>
    <name evidence="11" type="ORF">AOY20_14110</name>
</gene>
<comment type="catalytic activity">
    <reaction evidence="9">
        <text>DNA(n) + a 2'-deoxyribonucleoside 5'-triphosphate = DNA(n+1) + diphosphate</text>
        <dbReference type="Rhea" id="RHEA:22508"/>
        <dbReference type="Rhea" id="RHEA-COMP:17339"/>
        <dbReference type="Rhea" id="RHEA-COMP:17340"/>
        <dbReference type="ChEBI" id="CHEBI:33019"/>
        <dbReference type="ChEBI" id="CHEBI:61560"/>
        <dbReference type="ChEBI" id="CHEBI:173112"/>
        <dbReference type="EC" id="2.7.7.49"/>
    </reaction>
</comment>
<protein>
    <recommendedName>
        <fullName evidence="1">RNA-directed DNA polymerase</fullName>
        <ecNumber evidence="1">2.7.7.49</ecNumber>
    </recommendedName>
</protein>
<organism evidence="11 12">
    <name type="scientific">Acinetobacter equi</name>
    <dbReference type="NCBI Taxonomy" id="1324350"/>
    <lineage>
        <taxon>Bacteria</taxon>
        <taxon>Pseudomonadati</taxon>
        <taxon>Pseudomonadota</taxon>
        <taxon>Gammaproteobacteria</taxon>
        <taxon>Moraxellales</taxon>
        <taxon>Moraxellaceae</taxon>
        <taxon>Acinetobacter</taxon>
    </lineage>
</organism>
<dbReference type="GO" id="GO:0046872">
    <property type="term" value="F:metal ion binding"/>
    <property type="evidence" value="ECO:0007669"/>
    <property type="project" value="UniProtKB-KW"/>
</dbReference>
<dbReference type="KEGG" id="aei:AOY20_14110"/>
<dbReference type="CDD" id="cd03487">
    <property type="entry name" value="RT_Bac_retron_II"/>
    <property type="match status" value="1"/>
</dbReference>
<sequence length="309" mass="36839">MSYPTNINQQKFKNKKSFLDFAYSAPYKYKNYYIPKRNSTQKRLISQPTAELKFVQKDVINQLSAFLPIHNCAYAYVKNRNIKDNAELHRHSNYVLKLDFKHFFHSIRPKILFNQLEHHQIKLSEIDQTILSFIFFWREKKDSPLKLSIGAPSSPVLSNFIMYRFDEMLNQLCEKHQCIYSRYADDITISSKYHFYDLNFPQHVQNLLDQEFQGKIKLNTQKTKYLTRKHRRFVTGITLTNDAKLSIGRQQKRLLSAKIHHFKINKLNDEQQILSLKGQLAFAFYIQPELKVQFSRKYGEELLHKIMSD</sequence>
<evidence type="ECO:0000256" key="3">
    <source>
        <dbReference type="ARBA" id="ARBA00022695"/>
    </source>
</evidence>
<dbReference type="GO" id="GO:0003964">
    <property type="term" value="F:RNA-directed DNA polymerase activity"/>
    <property type="evidence" value="ECO:0007669"/>
    <property type="project" value="UniProtKB-KW"/>
</dbReference>
<dbReference type="EMBL" id="CP012808">
    <property type="protein sequence ID" value="ALH96758.1"/>
    <property type="molecule type" value="Genomic_DNA"/>
</dbReference>
<evidence type="ECO:0000256" key="1">
    <source>
        <dbReference type="ARBA" id="ARBA00012493"/>
    </source>
</evidence>
<evidence type="ECO:0000256" key="8">
    <source>
        <dbReference type="ARBA" id="ARBA00034120"/>
    </source>
</evidence>